<evidence type="ECO:0000313" key="3">
    <source>
        <dbReference type="Proteomes" id="UP001370490"/>
    </source>
</evidence>
<dbReference type="EMBL" id="JBAMMX010000026">
    <property type="protein sequence ID" value="KAK6914315.1"/>
    <property type="molecule type" value="Genomic_DNA"/>
</dbReference>
<dbReference type="Proteomes" id="UP001370490">
    <property type="component" value="Unassembled WGS sequence"/>
</dbReference>
<dbReference type="SUPFAM" id="SSF52058">
    <property type="entry name" value="L domain-like"/>
    <property type="match status" value="2"/>
</dbReference>
<sequence length="591" mass="65959">GGFPCLKELYVRKCPELTGDLPYHLPCLNDLVIYECQKLRSSIPKVPHICNVELNKCDSVMMNSVEGIMTSVVSLMSLSSLFIRKIPNLACLPKGFLQFLPAIVELRIISCPELTTLSNRIGLQHLTCIRRLEISKCPELEELPGELHKVTTLQSLAIKECPSLLRLPEAGLPPNITHLTIEDCEALESLPKNLLTSNTCLEMMEVIQCPALTSLPEGDLPSTLIRLEIVNCTNIRSLPEGIMLNNSRKNRYGGSSSSPRKTALEKLYISGCNSISDFPRGDLPDTLKILKIWDCQKLQFLPERIMHYSRPLELLHIRCCSSLKTLPLTLLEAKSLVISYCENLECLPVGLHTLTSPSDLQIHGCSKLEYFPLGGLPTSLTCLQISDCAHLKSLPDAMYHLTSLQELHLQNSPLIESIPEGGLPLNLTSFVIDKCNNLVPKNFWGLHGLSSLEYFEINGCADLESFPEEWSLPSSLTSLKISNLPNIRSLERNGLHQLSSLKELNIWHCPNLQVIPAEWLPTSLSFLYIFDCPLLEKQCKRVNGKDWHKISHIPSIIINGEHCHLPTKATHIPYFTAESTSRAQTSIPATS</sequence>
<name>A0AAN8UF38_9MAGN</name>
<dbReference type="PANTHER" id="PTHR36766:SF70">
    <property type="entry name" value="DISEASE RESISTANCE PROTEIN RGA4"/>
    <property type="match status" value="1"/>
</dbReference>
<comment type="caution">
    <text evidence="2">The sequence shown here is derived from an EMBL/GenBank/DDBJ whole genome shotgun (WGS) entry which is preliminary data.</text>
</comment>
<keyword evidence="1" id="KW-0611">Plant defense</keyword>
<dbReference type="Gene3D" id="3.80.10.10">
    <property type="entry name" value="Ribonuclease Inhibitor"/>
    <property type="match status" value="4"/>
</dbReference>
<dbReference type="PANTHER" id="PTHR36766">
    <property type="entry name" value="PLANT BROAD-SPECTRUM MILDEW RESISTANCE PROTEIN RPW8"/>
    <property type="match status" value="1"/>
</dbReference>
<evidence type="ECO:0000313" key="2">
    <source>
        <dbReference type="EMBL" id="KAK6914315.1"/>
    </source>
</evidence>
<reference evidence="2 3" key="1">
    <citation type="submission" date="2023-12" db="EMBL/GenBank/DDBJ databases">
        <title>A high-quality genome assembly for Dillenia turbinata (Dilleniales).</title>
        <authorList>
            <person name="Chanderbali A."/>
        </authorList>
    </citation>
    <scope>NUCLEOTIDE SEQUENCE [LARGE SCALE GENOMIC DNA]</scope>
    <source>
        <strain evidence="2">LSX21</strain>
        <tissue evidence="2">Leaf</tissue>
    </source>
</reference>
<evidence type="ECO:0000256" key="1">
    <source>
        <dbReference type="ARBA" id="ARBA00022821"/>
    </source>
</evidence>
<dbReference type="AlphaFoldDB" id="A0AAN8UF38"/>
<gene>
    <name evidence="2" type="ORF">RJ641_021636</name>
</gene>
<feature type="non-terminal residue" evidence="2">
    <location>
        <position position="1"/>
    </location>
</feature>
<dbReference type="GO" id="GO:0006952">
    <property type="term" value="P:defense response"/>
    <property type="evidence" value="ECO:0007669"/>
    <property type="project" value="UniProtKB-KW"/>
</dbReference>
<organism evidence="2 3">
    <name type="scientific">Dillenia turbinata</name>
    <dbReference type="NCBI Taxonomy" id="194707"/>
    <lineage>
        <taxon>Eukaryota</taxon>
        <taxon>Viridiplantae</taxon>
        <taxon>Streptophyta</taxon>
        <taxon>Embryophyta</taxon>
        <taxon>Tracheophyta</taxon>
        <taxon>Spermatophyta</taxon>
        <taxon>Magnoliopsida</taxon>
        <taxon>eudicotyledons</taxon>
        <taxon>Gunneridae</taxon>
        <taxon>Pentapetalae</taxon>
        <taxon>Dilleniales</taxon>
        <taxon>Dilleniaceae</taxon>
        <taxon>Dillenia</taxon>
    </lineage>
</organism>
<proteinExistence type="predicted"/>
<keyword evidence="3" id="KW-1185">Reference proteome</keyword>
<protein>
    <recommendedName>
        <fullName evidence="4">Disease resistance protein</fullName>
    </recommendedName>
</protein>
<dbReference type="InterPro" id="IPR032675">
    <property type="entry name" value="LRR_dom_sf"/>
</dbReference>
<accession>A0AAN8UF38</accession>
<evidence type="ECO:0008006" key="4">
    <source>
        <dbReference type="Google" id="ProtNLM"/>
    </source>
</evidence>